<sequence>MQIAVDTLSCDGVRGLLEEHLADMYATSPPESVHALDMQALKHKSITFWSARENGSVLGCVALKRLSDSHGEIKSMRSAHDARKRGVGAALLQHLIVQAKLIGVRQLSLETGTMSYFEPAKNLYRKFGFVECGPFADYPLDPNSCFMTLLLDASVEQ</sequence>
<keyword evidence="1 4" id="KW-0808">Transferase</keyword>
<proteinExistence type="predicted"/>
<dbReference type="GO" id="GO:0016747">
    <property type="term" value="F:acyltransferase activity, transferring groups other than amino-acyl groups"/>
    <property type="evidence" value="ECO:0007669"/>
    <property type="project" value="InterPro"/>
</dbReference>
<name>K6YL03_9ALTE</name>
<feature type="domain" description="N-acetyltransferase" evidence="3">
    <location>
        <begin position="11"/>
        <end position="152"/>
    </location>
</feature>
<dbReference type="AlphaFoldDB" id="K6YL03"/>
<dbReference type="SUPFAM" id="SSF55729">
    <property type="entry name" value="Acyl-CoA N-acyltransferases (Nat)"/>
    <property type="match status" value="1"/>
</dbReference>
<dbReference type="Proteomes" id="UP000006263">
    <property type="component" value="Unassembled WGS sequence"/>
</dbReference>
<dbReference type="eggNOG" id="COG0454">
    <property type="taxonomic scope" value="Bacteria"/>
</dbReference>
<evidence type="ECO:0000313" key="5">
    <source>
        <dbReference type="Proteomes" id="UP000006263"/>
    </source>
</evidence>
<dbReference type="Pfam" id="PF00583">
    <property type="entry name" value="Acetyltransf_1"/>
    <property type="match status" value="1"/>
</dbReference>
<dbReference type="EMBL" id="BAEP01000049">
    <property type="protein sequence ID" value="GAC24701.1"/>
    <property type="molecule type" value="Genomic_DNA"/>
</dbReference>
<dbReference type="OrthoDB" id="9803233at2"/>
<dbReference type="Gene3D" id="3.40.630.30">
    <property type="match status" value="1"/>
</dbReference>
<comment type="caution">
    <text evidence="4">The sequence shown here is derived from an EMBL/GenBank/DDBJ whole genome shotgun (WGS) entry which is preliminary data.</text>
</comment>
<dbReference type="RefSeq" id="WP_006992852.1">
    <property type="nucleotide sequence ID" value="NZ_BAEP01000049.1"/>
</dbReference>
<protein>
    <submittedName>
        <fullName evidence="4">IAA acetyltransferase</fullName>
    </submittedName>
</protein>
<evidence type="ECO:0000313" key="4">
    <source>
        <dbReference type="EMBL" id="GAC24701.1"/>
    </source>
</evidence>
<keyword evidence="2" id="KW-0012">Acyltransferase</keyword>
<reference evidence="4 5" key="1">
    <citation type="journal article" date="2017" name="Antonie Van Leeuwenhoek">
        <title>Rhizobium rhizosphaerae sp. nov., a novel species isolated from rice rhizosphere.</title>
        <authorList>
            <person name="Zhao J.J."/>
            <person name="Zhang J."/>
            <person name="Zhang R.J."/>
            <person name="Zhang C.W."/>
            <person name="Yin H.Q."/>
            <person name="Zhang X.X."/>
        </authorList>
    </citation>
    <scope>NUCLEOTIDE SEQUENCE [LARGE SCALE GENOMIC DNA]</scope>
    <source>
        <strain evidence="4 5">KMM 241</strain>
    </source>
</reference>
<dbReference type="InterPro" id="IPR016181">
    <property type="entry name" value="Acyl_CoA_acyltransferase"/>
</dbReference>
<dbReference type="PROSITE" id="PS51186">
    <property type="entry name" value="GNAT"/>
    <property type="match status" value="1"/>
</dbReference>
<evidence type="ECO:0000256" key="2">
    <source>
        <dbReference type="ARBA" id="ARBA00023315"/>
    </source>
</evidence>
<evidence type="ECO:0000259" key="3">
    <source>
        <dbReference type="PROSITE" id="PS51186"/>
    </source>
</evidence>
<gene>
    <name evidence="4" type="ORF">GMES_2406</name>
</gene>
<dbReference type="CDD" id="cd04301">
    <property type="entry name" value="NAT_SF"/>
    <property type="match status" value="1"/>
</dbReference>
<accession>K6YL03</accession>
<organism evidence="4 5">
    <name type="scientific">Paraglaciecola mesophila KMM 241</name>
    <dbReference type="NCBI Taxonomy" id="1128912"/>
    <lineage>
        <taxon>Bacteria</taxon>
        <taxon>Pseudomonadati</taxon>
        <taxon>Pseudomonadota</taxon>
        <taxon>Gammaproteobacteria</taxon>
        <taxon>Alteromonadales</taxon>
        <taxon>Alteromonadaceae</taxon>
        <taxon>Paraglaciecola</taxon>
    </lineage>
</organism>
<dbReference type="PANTHER" id="PTHR43877">
    <property type="entry name" value="AMINOALKYLPHOSPHONATE N-ACETYLTRANSFERASE-RELATED-RELATED"/>
    <property type="match status" value="1"/>
</dbReference>
<evidence type="ECO:0000256" key="1">
    <source>
        <dbReference type="ARBA" id="ARBA00022679"/>
    </source>
</evidence>
<dbReference type="InterPro" id="IPR050832">
    <property type="entry name" value="Bact_Acetyltransf"/>
</dbReference>
<dbReference type="InterPro" id="IPR000182">
    <property type="entry name" value="GNAT_dom"/>
</dbReference>
<dbReference type="PANTHER" id="PTHR43877:SF5">
    <property type="entry name" value="BLL8307 PROTEIN"/>
    <property type="match status" value="1"/>
</dbReference>